<dbReference type="InterPro" id="IPR046826">
    <property type="entry name" value="PDH_N"/>
</dbReference>
<dbReference type="InterPro" id="IPR046825">
    <property type="entry name" value="PDH_C"/>
</dbReference>
<sequence length="273" mass="28988">MRLGIIGGTGGMGTFFARVFREAGWEVLVSGQATALTNTDLARAADVVMVSVPIRKTVAVIEEVAPVLRSDQLLCDLTSLKAAPVEAMLRTRAAVLGLHPMFGPTTPTLAGQTVVACPARIGPDQAALLLDVLRAGGARVIEMDPTAHDQLMAVVQGLTHYTTLTLAGTMRRLGVDLDALLAVTSPVYRTEMALVGRLLGQDPALYAAIIQENPAVPAVLDAFREAAAEAERAVRDGEEEFVDLFARDAAFFSAYIEEATEESEALVQCLATR</sequence>
<evidence type="ECO:0000259" key="2">
    <source>
        <dbReference type="PROSITE" id="PS51176"/>
    </source>
</evidence>
<dbReference type="KEGG" id="maqe:RJ40_08660"/>
<gene>
    <name evidence="3" type="ORF">RJ40_08660</name>
</gene>
<dbReference type="GO" id="GO:0004665">
    <property type="term" value="F:prephenate dehydrogenase (NADP+) activity"/>
    <property type="evidence" value="ECO:0007669"/>
    <property type="project" value="InterPro"/>
</dbReference>
<evidence type="ECO:0000313" key="4">
    <source>
        <dbReference type="Proteomes" id="UP001042704"/>
    </source>
</evidence>
<organism evidence="3 4">
    <name type="scientific">Methanofollis aquaemaris</name>
    <dbReference type="NCBI Taxonomy" id="126734"/>
    <lineage>
        <taxon>Archaea</taxon>
        <taxon>Methanobacteriati</taxon>
        <taxon>Methanobacteriota</taxon>
        <taxon>Stenosarchaea group</taxon>
        <taxon>Methanomicrobia</taxon>
        <taxon>Methanomicrobiales</taxon>
        <taxon>Methanomicrobiaceae</taxon>
        <taxon>Methanofollis</taxon>
    </lineage>
</organism>
<dbReference type="Pfam" id="PF20463">
    <property type="entry name" value="PDH_C"/>
    <property type="match status" value="1"/>
</dbReference>
<dbReference type="SUPFAM" id="SSF51735">
    <property type="entry name" value="NAD(P)-binding Rossmann-fold domains"/>
    <property type="match status" value="1"/>
</dbReference>
<dbReference type="GeneID" id="76424433"/>
<dbReference type="RefSeq" id="WP_265580473.1">
    <property type="nucleotide sequence ID" value="NZ_CP036172.1"/>
</dbReference>
<dbReference type="SUPFAM" id="SSF48179">
    <property type="entry name" value="6-phosphogluconate dehydrogenase C-terminal domain-like"/>
    <property type="match status" value="1"/>
</dbReference>
<name>A0A8A3S676_9EURY</name>
<dbReference type="Proteomes" id="UP001042704">
    <property type="component" value="Chromosome"/>
</dbReference>
<dbReference type="Gene3D" id="3.40.50.720">
    <property type="entry name" value="NAD(P)-binding Rossmann-like Domain"/>
    <property type="match status" value="1"/>
</dbReference>
<proteinExistence type="predicted"/>
<dbReference type="InterPro" id="IPR003099">
    <property type="entry name" value="Prephen_DH"/>
</dbReference>
<dbReference type="PANTHER" id="PTHR21363:SF0">
    <property type="entry name" value="PREPHENATE DEHYDROGENASE [NADP(+)]"/>
    <property type="match status" value="1"/>
</dbReference>
<evidence type="ECO:0000313" key="3">
    <source>
        <dbReference type="EMBL" id="QSZ67572.1"/>
    </source>
</evidence>
<dbReference type="Pfam" id="PF02153">
    <property type="entry name" value="PDH_N"/>
    <property type="match status" value="1"/>
</dbReference>
<dbReference type="Gene3D" id="1.10.3660.10">
    <property type="entry name" value="6-phosphogluconate dehydrogenase C-terminal like domain"/>
    <property type="match status" value="1"/>
</dbReference>
<dbReference type="GO" id="GO:0070403">
    <property type="term" value="F:NAD+ binding"/>
    <property type="evidence" value="ECO:0007669"/>
    <property type="project" value="InterPro"/>
</dbReference>
<protein>
    <submittedName>
        <fullName evidence="3">Prephenate dehydrogenase/arogenate dehydrogenase family protein</fullName>
    </submittedName>
</protein>
<feature type="domain" description="Prephenate/arogenate dehydrogenase" evidence="2">
    <location>
        <begin position="1"/>
        <end position="264"/>
    </location>
</feature>
<reference evidence="3" key="2">
    <citation type="submission" date="2019-02" db="EMBL/GenBank/DDBJ databases">
        <authorList>
            <person name="Chen S.-C."/>
            <person name="Chien H.-H."/>
            <person name="Lai M.-C."/>
        </authorList>
    </citation>
    <scope>NUCLEOTIDE SEQUENCE</scope>
    <source>
        <strain evidence="3">N2F9704</strain>
    </source>
</reference>
<dbReference type="PROSITE" id="PS51176">
    <property type="entry name" value="PDH_ADH"/>
    <property type="match status" value="1"/>
</dbReference>
<dbReference type="GO" id="GO:0006571">
    <property type="term" value="P:tyrosine biosynthetic process"/>
    <property type="evidence" value="ECO:0007669"/>
    <property type="project" value="InterPro"/>
</dbReference>
<dbReference type="GO" id="GO:0008977">
    <property type="term" value="F:prephenate dehydrogenase (NAD+) activity"/>
    <property type="evidence" value="ECO:0007669"/>
    <property type="project" value="InterPro"/>
</dbReference>
<dbReference type="InterPro" id="IPR008927">
    <property type="entry name" value="6-PGluconate_DH-like_C_sf"/>
</dbReference>
<dbReference type="InterPro" id="IPR050812">
    <property type="entry name" value="Preph/Arog_dehydrog"/>
</dbReference>
<evidence type="ECO:0000256" key="1">
    <source>
        <dbReference type="ARBA" id="ARBA00023002"/>
    </source>
</evidence>
<dbReference type="InterPro" id="IPR036291">
    <property type="entry name" value="NAD(P)-bd_dom_sf"/>
</dbReference>
<reference evidence="3" key="1">
    <citation type="journal article" date="2001" name="Int. J. Syst. Evol. Microbiol.">
        <title>Methanofollis aquaemaris sp. nov., a methanogen isolated from an aquaculture fish pond.</title>
        <authorList>
            <person name="Lai M.C."/>
            <person name="Chen S.C."/>
        </authorList>
    </citation>
    <scope>NUCLEOTIDE SEQUENCE</scope>
    <source>
        <strain evidence="3">N2F9704</strain>
    </source>
</reference>
<dbReference type="AlphaFoldDB" id="A0A8A3S676"/>
<accession>A0A8A3S676</accession>
<keyword evidence="4" id="KW-1185">Reference proteome</keyword>
<keyword evidence="1" id="KW-0560">Oxidoreductase</keyword>
<dbReference type="PANTHER" id="PTHR21363">
    <property type="entry name" value="PREPHENATE DEHYDROGENASE"/>
    <property type="match status" value="1"/>
</dbReference>
<dbReference type="EMBL" id="CP036172">
    <property type="protein sequence ID" value="QSZ67572.1"/>
    <property type="molecule type" value="Genomic_DNA"/>
</dbReference>